<sequence length="821" mass="94998">MSDPVDFDIIEQHKENIEPQKDGRSASALKGILQVPKTELKKQQLDERREIEKQLELLDELDDPIQPFLDYIDWTIKNFPSGRSVESGLLPLLERCTSHFKDDVVYKNDPRFLKVWLQYVKYSENPRDIFVYLARKEIGRQLALYYEEYANYYEGIGRDDQATLVYEEGIRQEARPLTRLQRRFNEFHERKMKRPTISHVSGSPVFPTRTALALKSGTSVPVFQDDKRPIPQNKIDIFNDEEESTDLRTGGWDRIQTEQLRNKENKMSAISWAGETLPQDTPVTKKKFTPKVAVFKDTDTLHQQVYKIIEVPGKKPEKIDLNFDLLYQGEEEYCLQEVLAMMRGAYTKPQSAELTPSLENVSVSLLKADKQRENNETIHLNPLNNLKRRASPTATLYTKEANDEVYSMFNRGSKTVKSDNYEDDELIYDDLTEQITRPVLNDLTERVDQKKRKLEEENENLGAIIQKKCIVAPADEKLKVALLSELNPSLNSYRGFFQYPKTMNMCNTLKKSLNIKQSRHVFVEFEGTGDPYNLKTLLGEGGFASVYLAESMTGEIKAIKCQKPSSAWEFYILTQIHKRLEGDQVLESIVVPDELHYYDDESYLIIDYIEKGTVLDIVNLYRAAGKPVDEVLVVFITCELLKVLESIHGVGIMHGDLKADNCMLRFGSSHDNVDAKSWKDRGIKLIDFGRSIDMTLFPKNVEFKCNWKTDSQDCPEMRNKETWTFQADYFGIAAIIHTMLYGTFIETKFDGTKYVLASPIKRYWKQELWNPLFDFLMNSKSYGTLPLTNVLKSHRQRLESWIEDNDQSLVSILKYVKDGLK</sequence>
<feature type="coiled-coil region" evidence="5">
    <location>
        <begin position="440"/>
        <end position="467"/>
    </location>
</feature>
<dbReference type="VEuPathDB" id="FungiDB:BON22_3545"/>
<dbReference type="GO" id="GO:0005524">
    <property type="term" value="F:ATP binding"/>
    <property type="evidence" value="ECO:0007669"/>
    <property type="project" value="InterPro"/>
</dbReference>
<keyword evidence="9" id="KW-1185">Reference proteome</keyword>
<dbReference type="PANTHER" id="PTHR14030">
    <property type="entry name" value="MITOTIC CHECKPOINT SERINE/THREONINE-PROTEIN KINASE BUB1"/>
    <property type="match status" value="1"/>
</dbReference>
<dbReference type="EMBL" id="MPUK01000006">
    <property type="protein sequence ID" value="ONH66857.1"/>
    <property type="molecule type" value="Genomic_DNA"/>
</dbReference>
<dbReference type="Gene3D" id="1.25.40.430">
    <property type="match status" value="1"/>
</dbReference>
<evidence type="ECO:0000259" key="6">
    <source>
        <dbReference type="PROSITE" id="PS50011"/>
    </source>
</evidence>
<evidence type="ECO:0000313" key="9">
    <source>
        <dbReference type="Proteomes" id="UP000189513"/>
    </source>
</evidence>
<dbReference type="Proteomes" id="UP000189513">
    <property type="component" value="Unassembled WGS sequence"/>
</dbReference>
<dbReference type="InterPro" id="IPR008271">
    <property type="entry name" value="Ser/Thr_kinase_AS"/>
</dbReference>
<organism evidence="8 9">
    <name type="scientific">Cyberlindnera fabianii</name>
    <name type="common">Yeast</name>
    <name type="synonym">Hansenula fabianii</name>
    <dbReference type="NCBI Taxonomy" id="36022"/>
    <lineage>
        <taxon>Eukaryota</taxon>
        <taxon>Fungi</taxon>
        <taxon>Dikarya</taxon>
        <taxon>Ascomycota</taxon>
        <taxon>Saccharomycotina</taxon>
        <taxon>Saccharomycetes</taxon>
        <taxon>Phaffomycetales</taxon>
        <taxon>Phaffomycetaceae</taxon>
        <taxon>Cyberlindnera</taxon>
    </lineage>
</organism>
<dbReference type="CDD" id="cd13981">
    <property type="entry name" value="STKc_Bub1_BubR1"/>
    <property type="match status" value="1"/>
</dbReference>
<keyword evidence="5" id="KW-0175">Coiled coil</keyword>
<dbReference type="GO" id="GO:0051754">
    <property type="term" value="P:meiotic sister chromatid cohesion, centromeric"/>
    <property type="evidence" value="ECO:0007669"/>
    <property type="project" value="TreeGrafter"/>
</dbReference>
<dbReference type="PROSITE" id="PS00108">
    <property type="entry name" value="PROTEIN_KINASE_ST"/>
    <property type="match status" value="1"/>
</dbReference>
<dbReference type="InterPro" id="IPR015661">
    <property type="entry name" value="Bub1/Mad3"/>
</dbReference>
<dbReference type="GO" id="GO:0007094">
    <property type="term" value="P:mitotic spindle assembly checkpoint signaling"/>
    <property type="evidence" value="ECO:0007669"/>
    <property type="project" value="InterPro"/>
</dbReference>
<dbReference type="OMA" id="WEYYILN"/>
<dbReference type="Gene3D" id="6.10.20.170">
    <property type="match status" value="1"/>
</dbReference>
<dbReference type="PANTHER" id="PTHR14030:SF4">
    <property type="entry name" value="BUB1 KINASE, ISOFORM A-RELATED"/>
    <property type="match status" value="1"/>
</dbReference>
<evidence type="ECO:0000313" key="8">
    <source>
        <dbReference type="EMBL" id="ONH66857.1"/>
    </source>
</evidence>
<name>A0A1V2L4M0_CYBFA</name>
<keyword evidence="8" id="KW-0808">Transferase</keyword>
<dbReference type="InterPro" id="IPR013212">
    <property type="entry name" value="Mad3/Bub1_I"/>
</dbReference>
<dbReference type="FunFam" id="1.25.40.430:FF:000003">
    <property type="entry name" value="Checkpoint serine/threonine-protein kinase BUB1"/>
    <property type="match status" value="1"/>
</dbReference>
<protein>
    <submittedName>
        <fullName evidence="8">Checkpoint serine/threonine-protein kinase BUB1</fullName>
    </submittedName>
</protein>
<dbReference type="AlphaFoldDB" id="A0A1V2L4M0"/>
<dbReference type="GO" id="GO:0005634">
    <property type="term" value="C:nucleus"/>
    <property type="evidence" value="ECO:0007669"/>
    <property type="project" value="TreeGrafter"/>
</dbReference>
<evidence type="ECO:0000256" key="5">
    <source>
        <dbReference type="SAM" id="Coils"/>
    </source>
</evidence>
<keyword evidence="3" id="KW-0995">Kinetochore</keyword>
<evidence type="ECO:0000256" key="1">
    <source>
        <dbReference type="ARBA" id="ARBA00004629"/>
    </source>
</evidence>
<dbReference type="SUPFAM" id="SSF56112">
    <property type="entry name" value="Protein kinase-like (PK-like)"/>
    <property type="match status" value="1"/>
</dbReference>
<feature type="domain" description="BUB1 N-terminal" evidence="7">
    <location>
        <begin position="51"/>
        <end position="211"/>
    </location>
</feature>
<comment type="subcellular location">
    <subcellularLocation>
        <location evidence="1">Chromosome</location>
        <location evidence="1">Centromere</location>
        <location evidence="1">Kinetochore</location>
    </subcellularLocation>
</comment>
<dbReference type="SMART" id="SM00777">
    <property type="entry name" value="Mad3_BUB1_I"/>
    <property type="match status" value="1"/>
</dbReference>
<dbReference type="Pfam" id="PF08171">
    <property type="entry name" value="Mad3_BUB1_II"/>
    <property type="match status" value="1"/>
</dbReference>
<dbReference type="InterPro" id="IPR011009">
    <property type="entry name" value="Kinase-like_dom_sf"/>
</dbReference>
<dbReference type="InterPro" id="IPR012572">
    <property type="entry name" value="Mad3/Bub1_II"/>
</dbReference>
<dbReference type="Pfam" id="PF08311">
    <property type="entry name" value="Mad3_BUB1_I"/>
    <property type="match status" value="1"/>
</dbReference>
<reference evidence="9" key="1">
    <citation type="journal article" date="2017" name="Genome Announc.">
        <title>Genome sequences of Cyberlindnera fabianii 65, Pichia kudriavzevii 129, and Saccharomyces cerevisiae 131 isolated from fermented masau fruits in Zimbabwe.</title>
        <authorList>
            <person name="van Rijswijck I.M.H."/>
            <person name="Derks M.F.L."/>
            <person name="Abee T."/>
            <person name="de Ridder D."/>
            <person name="Smid E.J."/>
        </authorList>
    </citation>
    <scope>NUCLEOTIDE SEQUENCE [LARGE SCALE GENOMIC DNA]</scope>
    <source>
        <strain evidence="9">65</strain>
    </source>
</reference>
<keyword evidence="4" id="KW-0137">Centromere</keyword>
<dbReference type="GO" id="GO:0032991">
    <property type="term" value="C:protein-containing complex"/>
    <property type="evidence" value="ECO:0007669"/>
    <property type="project" value="UniProtKB-ARBA"/>
</dbReference>
<keyword evidence="2" id="KW-0158">Chromosome</keyword>
<comment type="caution">
    <text evidence="8">The sequence shown here is derived from an EMBL/GenBank/DDBJ whole genome shotgun (WGS) entry which is preliminary data.</text>
</comment>
<evidence type="ECO:0000256" key="3">
    <source>
        <dbReference type="ARBA" id="ARBA00022838"/>
    </source>
</evidence>
<dbReference type="Pfam" id="PF00069">
    <property type="entry name" value="Pkinase"/>
    <property type="match status" value="1"/>
</dbReference>
<dbReference type="GO" id="GO:0000776">
    <property type="term" value="C:kinetochore"/>
    <property type="evidence" value="ECO:0007669"/>
    <property type="project" value="UniProtKB-KW"/>
</dbReference>
<dbReference type="SMART" id="SM00220">
    <property type="entry name" value="S_TKc"/>
    <property type="match status" value="1"/>
</dbReference>
<dbReference type="PROSITE" id="PS51489">
    <property type="entry name" value="BUB1_N"/>
    <property type="match status" value="1"/>
</dbReference>
<keyword evidence="8" id="KW-0418">Kinase</keyword>
<gene>
    <name evidence="8" type="ORF">BON22_3545</name>
</gene>
<feature type="domain" description="Protein kinase" evidence="6">
    <location>
        <begin position="532"/>
        <end position="821"/>
    </location>
</feature>
<dbReference type="PROSITE" id="PS50011">
    <property type="entry name" value="PROTEIN_KINASE_DOM"/>
    <property type="match status" value="1"/>
</dbReference>
<evidence type="ECO:0000259" key="7">
    <source>
        <dbReference type="PROSITE" id="PS51489"/>
    </source>
</evidence>
<accession>A0A1V2L4M0</accession>
<proteinExistence type="predicted"/>
<evidence type="ECO:0000256" key="4">
    <source>
        <dbReference type="ARBA" id="ARBA00023328"/>
    </source>
</evidence>
<dbReference type="STRING" id="36022.A0A1V2L4M0"/>
<dbReference type="InterPro" id="IPR000719">
    <property type="entry name" value="Prot_kinase_dom"/>
</dbReference>
<dbReference type="GO" id="GO:0004672">
    <property type="term" value="F:protein kinase activity"/>
    <property type="evidence" value="ECO:0007669"/>
    <property type="project" value="InterPro"/>
</dbReference>
<evidence type="ECO:0000256" key="2">
    <source>
        <dbReference type="ARBA" id="ARBA00022454"/>
    </source>
</evidence>
<dbReference type="Gene3D" id="1.10.510.10">
    <property type="entry name" value="Transferase(Phosphotransferase) domain 1"/>
    <property type="match status" value="1"/>
</dbReference>